<reference evidence="2" key="1">
    <citation type="submission" date="2016-10" db="EMBL/GenBank/DDBJ databases">
        <authorList>
            <person name="Varghese N."/>
            <person name="Submissions S."/>
        </authorList>
    </citation>
    <scope>NUCLEOTIDE SEQUENCE [LARGE SCALE GENOMIC DNA]</scope>
    <source>
        <strain evidence="2">DSM 26348</strain>
    </source>
</reference>
<proteinExistence type="predicted"/>
<dbReference type="STRING" id="1576369.SAMN05421753_103204"/>
<name>A0A1I3DEG4_9PLAN</name>
<dbReference type="AlphaFoldDB" id="A0A1I3DEG4"/>
<evidence type="ECO:0000313" key="2">
    <source>
        <dbReference type="Proteomes" id="UP000199518"/>
    </source>
</evidence>
<evidence type="ECO:0000313" key="1">
    <source>
        <dbReference type="EMBL" id="SFH85105.1"/>
    </source>
</evidence>
<accession>A0A1I3DEG4</accession>
<sequence>MIDAVTLKKSFVRESRSAVTTGKDLARYLVAEYLHDWGLRDPDIVAAESRRIVEQAEALTMTGAGEVSEHELCAAAIHITMEEVEASIARMAATSIRDQLAGSPTSNSIVPRMARVLLEFPDAIRHRDRPPARLLQVLERSVAPIIPRCHPREMRPQPSTRLWSVLRRSYWLELCGSFQSWVCRCVGVK</sequence>
<organism evidence="1 2">
    <name type="scientific">Planctomicrobium piriforme</name>
    <dbReference type="NCBI Taxonomy" id="1576369"/>
    <lineage>
        <taxon>Bacteria</taxon>
        <taxon>Pseudomonadati</taxon>
        <taxon>Planctomycetota</taxon>
        <taxon>Planctomycetia</taxon>
        <taxon>Planctomycetales</taxon>
        <taxon>Planctomycetaceae</taxon>
        <taxon>Planctomicrobium</taxon>
    </lineage>
</organism>
<gene>
    <name evidence="1" type="ORF">SAMN05421753_103204</name>
</gene>
<dbReference type="RefSeq" id="WP_092048225.1">
    <property type="nucleotide sequence ID" value="NZ_FOQD01000003.1"/>
</dbReference>
<dbReference type="EMBL" id="FOQD01000003">
    <property type="protein sequence ID" value="SFH85105.1"/>
    <property type="molecule type" value="Genomic_DNA"/>
</dbReference>
<protein>
    <submittedName>
        <fullName evidence="1">Uncharacterized protein</fullName>
    </submittedName>
</protein>
<keyword evidence="2" id="KW-1185">Reference proteome</keyword>
<dbReference type="OrthoDB" id="212635at2"/>
<dbReference type="Proteomes" id="UP000199518">
    <property type="component" value="Unassembled WGS sequence"/>
</dbReference>